<dbReference type="GO" id="GO:0005524">
    <property type="term" value="F:ATP binding"/>
    <property type="evidence" value="ECO:0007669"/>
    <property type="project" value="InterPro"/>
</dbReference>
<accession>A0A9N9F2V7</accession>
<dbReference type="PANTHER" id="PTHR47763">
    <property type="entry name" value="ALPHA-PROTEIN KINASE VWKA"/>
    <property type="match status" value="1"/>
</dbReference>
<evidence type="ECO:0000313" key="9">
    <source>
        <dbReference type="Proteomes" id="UP000789739"/>
    </source>
</evidence>
<dbReference type="InterPro" id="IPR052969">
    <property type="entry name" value="Thr-specific_kinase-like"/>
</dbReference>
<protein>
    <submittedName>
        <fullName evidence="8">8346_t:CDS:1</fullName>
    </submittedName>
</protein>
<dbReference type="InterPro" id="IPR004166">
    <property type="entry name" value="a-kinase_dom"/>
</dbReference>
<evidence type="ECO:0000256" key="2">
    <source>
        <dbReference type="ARBA" id="ARBA00022525"/>
    </source>
</evidence>
<dbReference type="InterPro" id="IPR056861">
    <property type="entry name" value="HMCN1-like_VWA"/>
</dbReference>
<proteinExistence type="predicted"/>
<keyword evidence="9" id="KW-1185">Reference proteome</keyword>
<dbReference type="PANTHER" id="PTHR47763:SF4">
    <property type="entry name" value="ALPHA-PROTEIN KINASE VWKA"/>
    <property type="match status" value="1"/>
</dbReference>
<dbReference type="Gene3D" id="3.30.200.20">
    <property type="entry name" value="Phosphorylase Kinase, domain 1"/>
    <property type="match status" value="1"/>
</dbReference>
<keyword evidence="6" id="KW-0418">Kinase</keyword>
<dbReference type="OrthoDB" id="301415at2759"/>
<gene>
    <name evidence="8" type="ORF">PBRASI_LOCUS2864</name>
</gene>
<evidence type="ECO:0000259" key="7">
    <source>
        <dbReference type="PROSITE" id="PS51158"/>
    </source>
</evidence>
<dbReference type="SUPFAM" id="SSF53300">
    <property type="entry name" value="vWA-like"/>
    <property type="match status" value="1"/>
</dbReference>
<keyword evidence="3" id="KW-0723">Serine/threonine-protein kinase</keyword>
<name>A0A9N9F2V7_9GLOM</name>
<dbReference type="SMART" id="SM00811">
    <property type="entry name" value="Alpha_kinase"/>
    <property type="match status" value="1"/>
</dbReference>
<evidence type="ECO:0000313" key="8">
    <source>
        <dbReference type="EMBL" id="CAG8506093.1"/>
    </source>
</evidence>
<keyword evidence="5" id="KW-0732">Signal</keyword>
<dbReference type="InterPro" id="IPR011009">
    <property type="entry name" value="Kinase-like_dom_sf"/>
</dbReference>
<evidence type="ECO:0000256" key="5">
    <source>
        <dbReference type="ARBA" id="ARBA00022729"/>
    </source>
</evidence>
<dbReference type="AlphaFoldDB" id="A0A9N9F2V7"/>
<dbReference type="Gene3D" id="3.20.200.10">
    <property type="entry name" value="MHCK/EF2 kinase"/>
    <property type="match status" value="1"/>
</dbReference>
<comment type="caution">
    <text evidence="8">The sequence shown here is derived from an EMBL/GenBank/DDBJ whole genome shotgun (WGS) entry which is preliminary data.</text>
</comment>
<dbReference type="Gene3D" id="3.40.50.410">
    <property type="entry name" value="von Willebrand factor, type A domain"/>
    <property type="match status" value="1"/>
</dbReference>
<dbReference type="GO" id="GO:0004674">
    <property type="term" value="F:protein serine/threonine kinase activity"/>
    <property type="evidence" value="ECO:0007669"/>
    <property type="project" value="UniProtKB-KW"/>
</dbReference>
<dbReference type="EMBL" id="CAJVPI010000237">
    <property type="protein sequence ID" value="CAG8506093.1"/>
    <property type="molecule type" value="Genomic_DNA"/>
</dbReference>
<dbReference type="Pfam" id="PF02816">
    <property type="entry name" value="Alpha_kinase"/>
    <property type="match status" value="1"/>
</dbReference>
<dbReference type="Pfam" id="PF25106">
    <property type="entry name" value="VWA_4"/>
    <property type="match status" value="1"/>
</dbReference>
<dbReference type="Proteomes" id="UP000789739">
    <property type="component" value="Unassembled WGS sequence"/>
</dbReference>
<feature type="domain" description="Alpha-type protein kinase" evidence="7">
    <location>
        <begin position="348"/>
        <end position="593"/>
    </location>
</feature>
<dbReference type="SUPFAM" id="SSF56112">
    <property type="entry name" value="Protein kinase-like (PK-like)"/>
    <property type="match status" value="1"/>
</dbReference>
<keyword evidence="2" id="KW-0964">Secreted</keyword>
<dbReference type="CDD" id="cd00198">
    <property type="entry name" value="vWFA"/>
    <property type="match status" value="1"/>
</dbReference>
<reference evidence="8" key="1">
    <citation type="submission" date="2021-06" db="EMBL/GenBank/DDBJ databases">
        <authorList>
            <person name="Kallberg Y."/>
            <person name="Tangrot J."/>
            <person name="Rosling A."/>
        </authorList>
    </citation>
    <scope>NUCLEOTIDE SEQUENCE</scope>
    <source>
        <strain evidence="8">BR232B</strain>
    </source>
</reference>
<dbReference type="InterPro" id="IPR036465">
    <property type="entry name" value="vWFA_dom_sf"/>
</dbReference>
<sequence length="593" mass="67417">MRKFLCLHKKKSKKVKSRDAAAPPPVSETTVPITTINTTAATLVSLTELEKQNLTKEYSKRFTKLDLPEERLKRYVDEVQEEYLEKGQRTKAAALRENAISKTLSKIKRSMEVDFCFVLDCTDSMLGHIAAAKDCIMQVVNYVKMTNPCIKLSIGFVGYRDFCDGNKRLEVFNFTSSYDSFKAKLASVPATGGGDAAEDVLGGLNAAITRMNWRQGTRILLHLGDYPPHGKEYNKHIHNAAENRNYDIHPKGDPNGLTAEGVLNEMQKENILYFFGKITDETDLMVQIFQKIIGEFPVFDLVGGDPIALVDKLYKAACSAITTSVTLTSSIGSDTTKTIYSLRQRKLEMNPNEPDWNTSESYSGVILWYRIPKTLNQLKDPEYFNKSNLFSRNYNFKISKDPFSAGAERYAYFGLQTDKEPHRKVVMKEYLSLGQTNPIEKYLEAVEVSTVAYYLSAKFNLATKRMDVKRVYFLDAELLRCTIDFKTQYYTVEPRLAGAEFKRFNVNSGVIVEHRPTLEAFAHFTYEHTKKYLVVYDLQGIELSDRFFLTDPAIHCLDPLRFGKTNLGHKGINDCFMANHKCNEVCKMLGLSK</sequence>
<evidence type="ECO:0000256" key="1">
    <source>
        <dbReference type="ARBA" id="ARBA00004613"/>
    </source>
</evidence>
<keyword evidence="4" id="KW-0808">Transferase</keyword>
<evidence type="ECO:0000256" key="4">
    <source>
        <dbReference type="ARBA" id="ARBA00022679"/>
    </source>
</evidence>
<dbReference type="CDD" id="cd16970">
    <property type="entry name" value="Alpha_kinase_VwkA_like"/>
    <property type="match status" value="1"/>
</dbReference>
<evidence type="ECO:0000256" key="3">
    <source>
        <dbReference type="ARBA" id="ARBA00022527"/>
    </source>
</evidence>
<organism evidence="8 9">
    <name type="scientific">Paraglomus brasilianum</name>
    <dbReference type="NCBI Taxonomy" id="144538"/>
    <lineage>
        <taxon>Eukaryota</taxon>
        <taxon>Fungi</taxon>
        <taxon>Fungi incertae sedis</taxon>
        <taxon>Mucoromycota</taxon>
        <taxon>Glomeromycotina</taxon>
        <taxon>Glomeromycetes</taxon>
        <taxon>Paraglomerales</taxon>
        <taxon>Paraglomeraceae</taxon>
        <taxon>Paraglomus</taxon>
    </lineage>
</organism>
<evidence type="ECO:0000256" key="6">
    <source>
        <dbReference type="ARBA" id="ARBA00022777"/>
    </source>
</evidence>
<comment type="subcellular location">
    <subcellularLocation>
        <location evidence="1">Secreted</location>
    </subcellularLocation>
</comment>
<dbReference type="PROSITE" id="PS51158">
    <property type="entry name" value="ALPHA_KINASE"/>
    <property type="match status" value="1"/>
</dbReference>